<dbReference type="NCBIfam" id="NF037995">
    <property type="entry name" value="TRAP_S1"/>
    <property type="match status" value="1"/>
</dbReference>
<accession>A0A934IJF4</accession>
<feature type="chain" id="PRO_5037020636" evidence="2">
    <location>
        <begin position="20"/>
        <end position="340"/>
    </location>
</feature>
<keyword evidence="4" id="KW-1185">Reference proteome</keyword>
<dbReference type="PANTHER" id="PTHR33376:SF5">
    <property type="entry name" value="EXTRACYTOPLASMIC SOLUTE RECEPTOR PROTEIN"/>
    <property type="match status" value="1"/>
</dbReference>
<evidence type="ECO:0000256" key="1">
    <source>
        <dbReference type="ARBA" id="ARBA00022729"/>
    </source>
</evidence>
<dbReference type="Proteomes" id="UP000609531">
    <property type="component" value="Unassembled WGS sequence"/>
</dbReference>
<dbReference type="PANTHER" id="PTHR33376">
    <property type="match status" value="1"/>
</dbReference>
<dbReference type="RefSeq" id="WP_198881997.1">
    <property type="nucleotide sequence ID" value="NZ_JAEKJA010000007.1"/>
</dbReference>
<feature type="signal peptide" evidence="2">
    <location>
        <begin position="1"/>
        <end position="19"/>
    </location>
</feature>
<proteinExistence type="predicted"/>
<keyword evidence="1 2" id="KW-0732">Signal</keyword>
<evidence type="ECO:0000313" key="4">
    <source>
        <dbReference type="Proteomes" id="UP000609531"/>
    </source>
</evidence>
<dbReference type="CDD" id="cd13604">
    <property type="entry name" value="PBP2_TRAP_ketoacid_lactate_like"/>
    <property type="match status" value="1"/>
</dbReference>
<gene>
    <name evidence="3" type="ORF">JCR33_10485</name>
</gene>
<evidence type="ECO:0000256" key="2">
    <source>
        <dbReference type="SAM" id="SignalP"/>
    </source>
</evidence>
<reference evidence="3" key="1">
    <citation type="submission" date="2020-12" db="EMBL/GenBank/DDBJ databases">
        <title>Bacterial taxonomy.</title>
        <authorList>
            <person name="Pan X."/>
        </authorList>
    </citation>
    <scope>NUCLEOTIDE SEQUENCE</scope>
    <source>
        <strain evidence="3">B2012</strain>
    </source>
</reference>
<dbReference type="AlphaFoldDB" id="A0A934IJF4"/>
<protein>
    <submittedName>
        <fullName evidence="3">TRAP transporter substrate-binding protein</fullName>
    </submittedName>
</protein>
<sequence length="340" mass="37204">MRILSLGAAATVASLAALAAPADAAEPEITLRIQNLFSAESLPGQNAAQFFDDLEVMSAGRIKVEPFYSSAVVKSVETFDAVVNGILDGDMTQPSYQTGKDPAFQFVGDLMGGYDTPWQLYAFFYNGGGLELARELYAEYDMRLVGWWIHGQEALSSSRPLDGVASLEGWKFRSPPGMETTIFANMGASPVVMDFTEIFTAMESGVIDGADASNLAVNKSLGIYDVVDHATYPGFHSMPADHFAIRLETWDALPDDLKRIVDVAWQKHAFQNSLSHAIEIDKTANALREAGATLHDWPAEDRAAFREAAVTAWDEYATSEMAKKFVTRHKEFLGRIGLLD</sequence>
<comment type="caution">
    <text evidence="3">The sequence shown here is derived from an EMBL/GenBank/DDBJ whole genome shotgun (WGS) entry which is preliminary data.</text>
</comment>
<dbReference type="GO" id="GO:0055085">
    <property type="term" value="P:transmembrane transport"/>
    <property type="evidence" value="ECO:0007669"/>
    <property type="project" value="InterPro"/>
</dbReference>
<dbReference type="Pfam" id="PF03480">
    <property type="entry name" value="DctP"/>
    <property type="match status" value="1"/>
</dbReference>
<evidence type="ECO:0000313" key="3">
    <source>
        <dbReference type="EMBL" id="MBJ3776116.1"/>
    </source>
</evidence>
<dbReference type="EMBL" id="JAEKJA010000007">
    <property type="protein sequence ID" value="MBJ3776116.1"/>
    <property type="molecule type" value="Genomic_DNA"/>
</dbReference>
<dbReference type="Gene3D" id="3.40.190.170">
    <property type="entry name" value="Bacterial extracellular solute-binding protein, family 7"/>
    <property type="match status" value="1"/>
</dbReference>
<dbReference type="InterPro" id="IPR038404">
    <property type="entry name" value="TRAP_DctP_sf"/>
</dbReference>
<dbReference type="InterPro" id="IPR018389">
    <property type="entry name" value="DctP_fam"/>
</dbReference>
<organism evidence="3 4">
    <name type="scientific">Acuticoccus mangrovi</name>
    <dbReference type="NCBI Taxonomy" id="2796142"/>
    <lineage>
        <taxon>Bacteria</taxon>
        <taxon>Pseudomonadati</taxon>
        <taxon>Pseudomonadota</taxon>
        <taxon>Alphaproteobacteria</taxon>
        <taxon>Hyphomicrobiales</taxon>
        <taxon>Amorphaceae</taxon>
        <taxon>Acuticoccus</taxon>
    </lineage>
</organism>
<name>A0A934IJF4_9HYPH</name>